<dbReference type="EMBL" id="LGAP01000001">
    <property type="protein sequence ID" value="KOF22362.1"/>
    <property type="molecule type" value="Genomic_DNA"/>
</dbReference>
<evidence type="ECO:0000313" key="3">
    <source>
        <dbReference type="Proteomes" id="UP000037425"/>
    </source>
</evidence>
<dbReference type="AlphaFoldDB" id="A0A0L8C5Y3"/>
<evidence type="ECO:0000259" key="1">
    <source>
        <dbReference type="Pfam" id="PF00899"/>
    </source>
</evidence>
<dbReference type="Proteomes" id="UP000037425">
    <property type="component" value="Unassembled WGS sequence"/>
</dbReference>
<reference evidence="3" key="1">
    <citation type="submission" date="2015-07" db="EMBL/GenBank/DDBJ databases">
        <title>Whole genome sequence of an Ensifer adhaerens strain isolated from a cave pool in the Wind Cave National Park.</title>
        <authorList>
            <person name="Eng W.W.H."/>
            <person name="Gan H.M."/>
            <person name="Barton H.A."/>
            <person name="Savka M.A."/>
        </authorList>
    </citation>
    <scope>NUCLEOTIDE SEQUENCE [LARGE SCALE GENOMIC DNA]</scope>
    <source>
        <strain evidence="3">SD006</strain>
    </source>
</reference>
<comment type="caution">
    <text evidence="2">The sequence shown here is derived from an EMBL/GenBank/DDBJ whole genome shotgun (WGS) entry which is preliminary data.</text>
</comment>
<dbReference type="InterPro" id="IPR035985">
    <property type="entry name" value="Ubiquitin-activating_enz"/>
</dbReference>
<proteinExistence type="predicted"/>
<dbReference type="GO" id="GO:0008641">
    <property type="term" value="F:ubiquitin-like modifier activating enzyme activity"/>
    <property type="evidence" value="ECO:0007669"/>
    <property type="project" value="InterPro"/>
</dbReference>
<dbReference type="InterPro" id="IPR000594">
    <property type="entry name" value="ThiF_NAD_FAD-bd"/>
</dbReference>
<gene>
    <name evidence="2" type="ORF">AC244_02145</name>
</gene>
<evidence type="ECO:0000313" key="2">
    <source>
        <dbReference type="EMBL" id="KOF22362.1"/>
    </source>
</evidence>
<dbReference type="SUPFAM" id="SSF69572">
    <property type="entry name" value="Activating enzymes of the ubiquitin-like proteins"/>
    <property type="match status" value="1"/>
</dbReference>
<accession>A0A0L8C5Y3</accession>
<organism evidence="2 3">
    <name type="scientific">Ensifer adhaerens</name>
    <name type="common">Sinorhizobium morelense</name>
    <dbReference type="NCBI Taxonomy" id="106592"/>
    <lineage>
        <taxon>Bacteria</taxon>
        <taxon>Pseudomonadati</taxon>
        <taxon>Pseudomonadota</taxon>
        <taxon>Alphaproteobacteria</taxon>
        <taxon>Hyphomicrobiales</taxon>
        <taxon>Rhizobiaceae</taxon>
        <taxon>Sinorhizobium/Ensifer group</taxon>
        <taxon>Ensifer</taxon>
    </lineage>
</organism>
<dbReference type="Pfam" id="PF00899">
    <property type="entry name" value="ThiF"/>
    <property type="match status" value="1"/>
</dbReference>
<dbReference type="PATRIC" id="fig|106592.7.peg.460"/>
<sequence>MSFVHNELDAEGAARLSGGEHADVRRILMIGAGSAGSMISETLVRQGLFKWTVVDDDTLFPHNVVRHSLSNQFVGQKKAVARRQLPRIRACPTVKDTQSNPFAQLLTKASAALPISHGRRVPQTADHWQRS</sequence>
<protein>
    <recommendedName>
        <fullName evidence="1">THIF-type NAD/FAD binding fold domain-containing protein</fullName>
    </recommendedName>
</protein>
<dbReference type="Gene3D" id="3.40.50.720">
    <property type="entry name" value="NAD(P)-binding Rossmann-like Domain"/>
    <property type="match status" value="1"/>
</dbReference>
<feature type="domain" description="THIF-type NAD/FAD binding fold" evidence="1">
    <location>
        <begin position="25"/>
        <end position="84"/>
    </location>
</feature>
<name>A0A0L8C5Y3_ENSAD</name>